<dbReference type="InterPro" id="IPR002477">
    <property type="entry name" value="Peptidoglycan-bd-like"/>
</dbReference>
<evidence type="ECO:0000313" key="4">
    <source>
        <dbReference type="Proteomes" id="UP000426246"/>
    </source>
</evidence>
<evidence type="ECO:0000259" key="2">
    <source>
        <dbReference type="Pfam" id="PF01471"/>
    </source>
</evidence>
<dbReference type="InterPro" id="IPR036366">
    <property type="entry name" value="PGBDSf"/>
</dbReference>
<evidence type="ECO:0000259" key="1">
    <source>
        <dbReference type="Pfam" id="PF00188"/>
    </source>
</evidence>
<dbReference type="CDD" id="cd05379">
    <property type="entry name" value="CAP_bacterial"/>
    <property type="match status" value="1"/>
</dbReference>
<dbReference type="Pfam" id="PF00188">
    <property type="entry name" value="CAP"/>
    <property type="match status" value="1"/>
</dbReference>
<sequence length="259" mass="28154">MKLSIKLKWKKTVWISLLCGALLTLPISTVWGVGKGSVGADVFAVQGMLASLGDFNGTITGQYGTLTTTAVQNFQRRYGLPVTGTVDDKTLQSILWAYSQLKITMKSTPIPPVNRTPSQPFKPAPSTYPITGLTAEEEQMIQMVNQARAQAGLKALIVDSALTQTARLKSQDMINLNYFEHQSPTYGSPFDMMNQFGITFQSAGENIACNQTVAAAHQALMNSQGHRENILNSSFTHIGIGIINGGKCGQMYTQQFVGR</sequence>
<evidence type="ECO:0000313" key="3">
    <source>
        <dbReference type="EMBL" id="QGQ97961.1"/>
    </source>
</evidence>
<dbReference type="OrthoDB" id="9783944at2"/>
<dbReference type="PANTHER" id="PTHR31157">
    <property type="entry name" value="SCP DOMAIN-CONTAINING PROTEIN"/>
    <property type="match status" value="1"/>
</dbReference>
<protein>
    <recommendedName>
        <fullName evidence="5">SCP-like extracellular</fullName>
    </recommendedName>
</protein>
<feature type="domain" description="Peptidoglycan binding-like" evidence="2">
    <location>
        <begin position="39"/>
        <end position="93"/>
    </location>
</feature>
<dbReference type="AlphaFoldDB" id="A0A6B8RNN5"/>
<dbReference type="Proteomes" id="UP000426246">
    <property type="component" value="Chromosome"/>
</dbReference>
<dbReference type="InterPro" id="IPR036365">
    <property type="entry name" value="PGBD-like_sf"/>
</dbReference>
<dbReference type="Gene3D" id="1.10.101.10">
    <property type="entry name" value="PGBD-like superfamily/PGBD"/>
    <property type="match status" value="1"/>
</dbReference>
<dbReference type="SUPFAM" id="SSF55797">
    <property type="entry name" value="PR-1-like"/>
    <property type="match status" value="1"/>
</dbReference>
<reference evidence="4" key="1">
    <citation type="submission" date="2018-11" db="EMBL/GenBank/DDBJ databases">
        <title>Complete genome sequence of Paenibacillus sp. ML311-T8.</title>
        <authorList>
            <person name="Nam Y.-D."/>
            <person name="Kang J."/>
            <person name="Chung W.-H."/>
            <person name="Park Y.S."/>
        </authorList>
    </citation>
    <scope>NUCLEOTIDE SEQUENCE [LARGE SCALE GENOMIC DNA]</scope>
    <source>
        <strain evidence="4">ML311-T8</strain>
    </source>
</reference>
<dbReference type="RefSeq" id="WP_155703055.1">
    <property type="nucleotide sequence ID" value="NZ_CP034235.1"/>
</dbReference>
<dbReference type="InterPro" id="IPR035940">
    <property type="entry name" value="CAP_sf"/>
</dbReference>
<dbReference type="SUPFAM" id="SSF47090">
    <property type="entry name" value="PGBD-like"/>
    <property type="match status" value="1"/>
</dbReference>
<organism evidence="3 4">
    <name type="scientific">Paenibacillus psychroresistens</name>
    <dbReference type="NCBI Taxonomy" id="1778678"/>
    <lineage>
        <taxon>Bacteria</taxon>
        <taxon>Bacillati</taxon>
        <taxon>Bacillota</taxon>
        <taxon>Bacilli</taxon>
        <taxon>Bacillales</taxon>
        <taxon>Paenibacillaceae</taxon>
        <taxon>Paenibacillus</taxon>
    </lineage>
</organism>
<evidence type="ECO:0008006" key="5">
    <source>
        <dbReference type="Google" id="ProtNLM"/>
    </source>
</evidence>
<dbReference type="NCBIfam" id="TIGR02909">
    <property type="entry name" value="spore_YkwD"/>
    <property type="match status" value="1"/>
</dbReference>
<keyword evidence="4" id="KW-1185">Reference proteome</keyword>
<name>A0A6B8RNN5_9BACL</name>
<dbReference type="InterPro" id="IPR014258">
    <property type="entry name" value="CAP_domain_YkwD-like"/>
</dbReference>
<proteinExistence type="predicted"/>
<dbReference type="Pfam" id="PF01471">
    <property type="entry name" value="PG_binding_1"/>
    <property type="match status" value="1"/>
</dbReference>
<dbReference type="KEGG" id="ppsc:EHS13_25250"/>
<dbReference type="PANTHER" id="PTHR31157:SF1">
    <property type="entry name" value="SCP DOMAIN-CONTAINING PROTEIN"/>
    <property type="match status" value="1"/>
</dbReference>
<dbReference type="InterPro" id="IPR014044">
    <property type="entry name" value="CAP_dom"/>
</dbReference>
<accession>A0A6B8RNN5</accession>
<feature type="domain" description="SCP" evidence="1">
    <location>
        <begin position="142"/>
        <end position="256"/>
    </location>
</feature>
<gene>
    <name evidence="3" type="ORF">EHS13_25250</name>
</gene>
<dbReference type="EMBL" id="CP034235">
    <property type="protein sequence ID" value="QGQ97961.1"/>
    <property type="molecule type" value="Genomic_DNA"/>
</dbReference>
<dbReference type="Gene3D" id="3.40.33.10">
    <property type="entry name" value="CAP"/>
    <property type="match status" value="1"/>
</dbReference>